<feature type="compositionally biased region" description="Polar residues" evidence="4">
    <location>
        <begin position="1619"/>
        <end position="1628"/>
    </location>
</feature>
<feature type="region of interest" description="Disordered" evidence="4">
    <location>
        <begin position="1267"/>
        <end position="1291"/>
    </location>
</feature>
<reference evidence="6" key="1">
    <citation type="submission" date="2023-03" db="EMBL/GenBank/DDBJ databases">
        <title>Massive genome expansion in bonnet fungi (Mycena s.s.) driven by repeated elements and novel gene families across ecological guilds.</title>
        <authorList>
            <consortium name="Lawrence Berkeley National Laboratory"/>
            <person name="Harder C.B."/>
            <person name="Miyauchi S."/>
            <person name="Viragh M."/>
            <person name="Kuo A."/>
            <person name="Thoen E."/>
            <person name="Andreopoulos B."/>
            <person name="Lu D."/>
            <person name="Skrede I."/>
            <person name="Drula E."/>
            <person name="Henrissat B."/>
            <person name="Morin E."/>
            <person name="Kohler A."/>
            <person name="Barry K."/>
            <person name="LaButti K."/>
            <person name="Morin E."/>
            <person name="Salamov A."/>
            <person name="Lipzen A."/>
            <person name="Mereny Z."/>
            <person name="Hegedus B."/>
            <person name="Baldrian P."/>
            <person name="Stursova M."/>
            <person name="Weitz H."/>
            <person name="Taylor A."/>
            <person name="Grigoriev I.V."/>
            <person name="Nagy L.G."/>
            <person name="Martin F."/>
            <person name="Kauserud H."/>
        </authorList>
    </citation>
    <scope>NUCLEOTIDE SEQUENCE</scope>
    <source>
        <strain evidence="6">CBHHK182m</strain>
    </source>
</reference>
<feature type="compositionally biased region" description="Polar residues" evidence="4">
    <location>
        <begin position="1645"/>
        <end position="1678"/>
    </location>
</feature>
<evidence type="ECO:0000313" key="6">
    <source>
        <dbReference type="EMBL" id="KAJ7781519.1"/>
    </source>
</evidence>
<dbReference type="GO" id="GO:0008017">
    <property type="term" value="F:microtubule binding"/>
    <property type="evidence" value="ECO:0007669"/>
    <property type="project" value="InterPro"/>
</dbReference>
<comment type="caution">
    <text evidence="6">The sequence shown here is derived from an EMBL/GenBank/DDBJ whole genome shotgun (WGS) entry which is preliminary data.</text>
</comment>
<evidence type="ECO:0000313" key="7">
    <source>
        <dbReference type="Proteomes" id="UP001215598"/>
    </source>
</evidence>
<sequence length="1928" mass="216498">MSATDEPSGTAPQPAPDMAPSAPDSDAAPPPADAPLEDEALDWKEVIELQTFSDRKAWIEEKIKFLEQMPPIEVFVGMEAIRTSAEQVPGLPTRQQLQQWLVEHDAIEKETEIFDSGELQTIKKFTKAATQRNLSPADTDLIELTLTTIYELDKLLHLLRDRSENLELLGIRLTWEEFRTAAWIDRRTIIADLKAFLDTRARWTPAVYEEVTPPPTSSSNRRASIASLASIASVASDTLLASAGFSRSARFKLAEVLSRDAAQFSARITSLRHSKISTAGKTLDKLIDTSRKAVPEDLLDEQDRLEEKGISDLEHVGKFVMNAVMQWRKADEIYVESMKDQVAAQALWDEIEAAKFQHPTARQSTAFVTRADALIRRLILRGDPASPSSSFPRPTHVLFPEHKEVNESVIQTLSSEISTALDLARKVEGVAKEYRLNFEAVHRVETLIESASTLSATFTTVIERLEKGVSSTDGDGTPPNLMSETCLEPTRHAAFLALLPSILKEHETTADAAAQVIRNSRGALLGLDRPGIDPSFKAKAAAEFQRLSALRGKAQWTREDVSNRVERLREARKLWNLMDVSLSELEDIRREIGEAMERHRWQQELNTNGAPPTPDSFSAPLPADSPPTESVKRLDDLETKLAREIDLPLASLSRTLEPSLNDRLLRSSASLKHFLEQVRQMASLLQAVKSQAAAMGAIREDFNDLQTRIDDLKMRVDTGIEEILAEKLVASDLSTFDGALTKDIDGLRSEVKAFTDSLPQRVSFVSDNSHPSTIATRFVKRRFSSIDLKLAVFDEHQSVELPFELQSLDDAVRADSNSYAMKLGGQLQTLEQRAAHFQLAQMAKDVDASLFSLVSDINDVAQQLSTFKTSLGSLTATVGQNDITQPLADLQKDVEGVSQVRRTAIGRCFSPIRELLRRMEAAPGSRDPAVHETLYLARVRALDDTELRFRAWTDDVDSLTKQVADAQRAEAQRLEAERIAEEQRLQAERERIAAEEAERARLERERLEEEERLRLEEERLAEERRVQAEKERIAAEEAAQVLLAKQKFEAEEKERLELARLEEERRLQAEKERAAAEEAERARLERERLEIEARLRLAEEQLAEERRLQAERARLAAEEAERERAEKERLEQLERERVEEERRVQAEKERVAAEEAERARLVAEKAEQERLERERVEREARQRAEEERRLESERARIAAEELEKRRLAAERAEQERLEKERLAMEAKLRLVEEQLAEERRLAAEKVEQARLQKERLEEARRIQAENDRLAAEEAERERVEQERLNEERQLQAEKDRLAAEATEKERLEQEHQLQVERDRLAAEEVERARLEEERLEEERNRLAAEAAEKAHLERIEEETAAKEVKRMGKAKLSSPIHDVFGLRVAPSDAGGFQTEEMNQLQNRIFDLRKRLRALSIEGLAGTSSMSASYLPGEDELGRVIHEFFLLCEEITTLPSSAEDASVNLELNSLRTEVTRATQLVEHLENLAKFTEALHLCDAALSDLLEHIDTYPSAPLTLTSSFRVPATLPADEQLTSRLSFTTSAIERMVSLFALVKDDQRAVTERDRIQQTWSELEEMAKDRISGRRSRPASVSSSGRGSGRNSRASGRNSGASIRKSPTKTSTYSVLSASPAAPVPSQRARSRLVPTQPSGGSRRSTFGTERNRPASQLSNVSSNRSMSGPVMHGSTFSSRQRTTSLTPSTNGPPRRPSGLPVPSHRTASPSVSDASSYSRSVLTPSRSSSGSTSTWARAPRYSLAALPKATPPKKAAPPRKKYVANPKNKLDVAVGDVINKLPVGISIEGVSDSWKDQSGKYWIGDQDPKLCFCRILRSQTVMVRVGGGWTELSKFIKDHFADTGGEAKWITAEPQTPPRSPRTPEPHGSPLTPLQFMRRAEPDAPLLASPSKPSSHHRARTTSTINTPARNSVWRP</sequence>
<feature type="compositionally biased region" description="Low complexity" evidence="4">
    <location>
        <begin position="16"/>
        <end position="27"/>
    </location>
</feature>
<dbReference type="PANTHER" id="PTHR23159">
    <property type="entry name" value="CENTROSOMAL PROTEIN 2"/>
    <property type="match status" value="1"/>
</dbReference>
<dbReference type="Pfam" id="PF02187">
    <property type="entry name" value="GAS2"/>
    <property type="match status" value="1"/>
</dbReference>
<evidence type="ECO:0000256" key="3">
    <source>
        <dbReference type="ARBA" id="ARBA00023212"/>
    </source>
</evidence>
<organism evidence="6 7">
    <name type="scientific">Mycena metata</name>
    <dbReference type="NCBI Taxonomy" id="1033252"/>
    <lineage>
        <taxon>Eukaryota</taxon>
        <taxon>Fungi</taxon>
        <taxon>Dikarya</taxon>
        <taxon>Basidiomycota</taxon>
        <taxon>Agaricomycotina</taxon>
        <taxon>Agaricomycetes</taxon>
        <taxon>Agaricomycetidae</taxon>
        <taxon>Agaricales</taxon>
        <taxon>Marasmiineae</taxon>
        <taxon>Mycenaceae</taxon>
        <taxon>Mycena</taxon>
    </lineage>
</organism>
<dbReference type="SUPFAM" id="SSF143575">
    <property type="entry name" value="GAS2 domain-like"/>
    <property type="match status" value="1"/>
</dbReference>
<dbReference type="EMBL" id="JARKIB010000004">
    <property type="protein sequence ID" value="KAJ7781519.1"/>
    <property type="molecule type" value="Genomic_DNA"/>
</dbReference>
<feature type="region of interest" description="Disordered" evidence="4">
    <location>
        <begin position="1578"/>
        <end position="1746"/>
    </location>
</feature>
<proteinExistence type="predicted"/>
<dbReference type="InterPro" id="IPR003108">
    <property type="entry name" value="GAR_dom"/>
</dbReference>
<dbReference type="Proteomes" id="UP001215598">
    <property type="component" value="Unassembled WGS sequence"/>
</dbReference>
<dbReference type="PANTHER" id="PTHR23159:SF31">
    <property type="entry name" value="CENTROSOME-ASSOCIATED PROTEIN CEP250 ISOFORM X1"/>
    <property type="match status" value="1"/>
</dbReference>
<evidence type="ECO:0000256" key="1">
    <source>
        <dbReference type="ARBA" id="ARBA00004245"/>
    </source>
</evidence>
<feature type="region of interest" description="Disordered" evidence="4">
    <location>
        <begin position="1862"/>
        <end position="1928"/>
    </location>
</feature>
<feature type="compositionally biased region" description="Polar residues" evidence="4">
    <location>
        <begin position="1686"/>
        <end position="1703"/>
    </location>
</feature>
<protein>
    <recommendedName>
        <fullName evidence="5">GAR domain-containing protein</fullName>
    </recommendedName>
</protein>
<evidence type="ECO:0000256" key="2">
    <source>
        <dbReference type="ARBA" id="ARBA00022490"/>
    </source>
</evidence>
<dbReference type="PROSITE" id="PS51460">
    <property type="entry name" value="GAR"/>
    <property type="match status" value="1"/>
</dbReference>
<dbReference type="Gene3D" id="3.30.920.20">
    <property type="entry name" value="Gas2-like domain"/>
    <property type="match status" value="1"/>
</dbReference>
<evidence type="ECO:0000259" key="5">
    <source>
        <dbReference type="PROSITE" id="PS51460"/>
    </source>
</evidence>
<feature type="compositionally biased region" description="Low complexity" evidence="4">
    <location>
        <begin position="1589"/>
        <end position="1613"/>
    </location>
</feature>
<keyword evidence="2" id="KW-0963">Cytoplasm</keyword>
<feature type="region of interest" description="Disordered" evidence="4">
    <location>
        <begin position="605"/>
        <end position="630"/>
    </location>
</feature>
<feature type="region of interest" description="Disordered" evidence="4">
    <location>
        <begin position="1165"/>
        <end position="1193"/>
    </location>
</feature>
<keyword evidence="3" id="KW-0206">Cytoskeleton</keyword>
<feature type="compositionally biased region" description="Low complexity" evidence="4">
    <location>
        <begin position="1895"/>
        <end position="1905"/>
    </location>
</feature>
<feature type="domain" description="GAR" evidence="5">
    <location>
        <begin position="1777"/>
        <end position="1855"/>
    </location>
</feature>
<name>A0AAD7KBX3_9AGAR</name>
<comment type="subcellular location">
    <subcellularLocation>
        <location evidence="1">Cytoplasm</location>
        <location evidence="1">Cytoskeleton</location>
    </subcellularLocation>
</comment>
<dbReference type="InterPro" id="IPR036534">
    <property type="entry name" value="GAR_dom_sf"/>
</dbReference>
<evidence type="ECO:0000256" key="4">
    <source>
        <dbReference type="SAM" id="MobiDB-lite"/>
    </source>
</evidence>
<dbReference type="GO" id="GO:0005856">
    <property type="term" value="C:cytoskeleton"/>
    <property type="evidence" value="ECO:0007669"/>
    <property type="project" value="UniProtKB-SubCell"/>
</dbReference>
<accession>A0AAD7KBX3</accession>
<keyword evidence="7" id="KW-1185">Reference proteome</keyword>
<gene>
    <name evidence="6" type="ORF">B0H16DRAFT_1498672</name>
</gene>
<feature type="region of interest" description="Disordered" evidence="4">
    <location>
        <begin position="1"/>
        <end position="39"/>
    </location>
</feature>
<feature type="compositionally biased region" description="Low complexity" evidence="4">
    <location>
        <begin position="1720"/>
        <end position="1746"/>
    </location>
</feature>
<dbReference type="SMART" id="SM00243">
    <property type="entry name" value="GAS2"/>
    <property type="match status" value="1"/>
</dbReference>
<feature type="compositionally biased region" description="Polar residues" evidence="4">
    <location>
        <begin position="1913"/>
        <end position="1922"/>
    </location>
</feature>